<organism evidence="2 3">
    <name type="scientific">Chelatococcus asaccharovorans</name>
    <dbReference type="NCBI Taxonomy" id="28210"/>
    <lineage>
        <taxon>Bacteria</taxon>
        <taxon>Pseudomonadati</taxon>
        <taxon>Pseudomonadota</taxon>
        <taxon>Alphaproteobacteria</taxon>
        <taxon>Hyphomicrobiales</taxon>
        <taxon>Chelatococcaceae</taxon>
        <taxon>Chelatococcus</taxon>
    </lineage>
</organism>
<dbReference type="CDD" id="cd07247">
    <property type="entry name" value="SgaA_N_like"/>
    <property type="match status" value="2"/>
</dbReference>
<dbReference type="InterPro" id="IPR052164">
    <property type="entry name" value="Anthracycline_SecMetBiosynth"/>
</dbReference>
<accession>A0A2V3TYT9</accession>
<dbReference type="RefSeq" id="WP_110377026.1">
    <property type="nucleotide sequence ID" value="NZ_JAHBRY010000001.1"/>
</dbReference>
<comment type="caution">
    <text evidence="2">The sequence shown here is derived from an EMBL/GenBank/DDBJ whole genome shotgun (WGS) entry which is preliminary data.</text>
</comment>
<reference evidence="2 3" key="1">
    <citation type="submission" date="2018-05" db="EMBL/GenBank/DDBJ databases">
        <title>Genomic Encyclopedia of Type Strains, Phase IV (KMG-IV): sequencing the most valuable type-strain genomes for metagenomic binning, comparative biology and taxonomic classification.</title>
        <authorList>
            <person name="Goeker M."/>
        </authorList>
    </citation>
    <scope>NUCLEOTIDE SEQUENCE [LARGE SCALE GENOMIC DNA]</scope>
    <source>
        <strain evidence="2 3">DSM 6462</strain>
    </source>
</reference>
<dbReference type="PROSITE" id="PS51819">
    <property type="entry name" value="VOC"/>
    <property type="match status" value="2"/>
</dbReference>
<feature type="domain" description="VOC" evidence="1">
    <location>
        <begin position="139"/>
        <end position="254"/>
    </location>
</feature>
<dbReference type="InterPro" id="IPR037523">
    <property type="entry name" value="VOC_core"/>
</dbReference>
<dbReference type="InterPro" id="IPR029068">
    <property type="entry name" value="Glyas_Bleomycin-R_OHBP_Dase"/>
</dbReference>
<dbReference type="PANTHER" id="PTHR33993:SF14">
    <property type="entry name" value="GB|AAF24581.1"/>
    <property type="match status" value="1"/>
</dbReference>
<keyword evidence="3" id="KW-1185">Reference proteome</keyword>
<dbReference type="InterPro" id="IPR041581">
    <property type="entry name" value="Glyoxalase_6"/>
</dbReference>
<dbReference type="PANTHER" id="PTHR33993">
    <property type="entry name" value="GLYOXALASE-RELATED"/>
    <property type="match status" value="1"/>
</dbReference>
<dbReference type="SUPFAM" id="SSF54593">
    <property type="entry name" value="Glyoxalase/Bleomycin resistance protein/Dihydroxybiphenyl dioxygenase"/>
    <property type="match status" value="2"/>
</dbReference>
<dbReference type="EMBL" id="QJJK01000011">
    <property type="protein sequence ID" value="PXW54556.1"/>
    <property type="molecule type" value="Genomic_DNA"/>
</dbReference>
<proteinExistence type="predicted"/>
<evidence type="ECO:0000259" key="1">
    <source>
        <dbReference type="PROSITE" id="PS51819"/>
    </source>
</evidence>
<dbReference type="OrthoDB" id="9793039at2"/>
<dbReference type="Pfam" id="PF00903">
    <property type="entry name" value="Glyoxalase"/>
    <property type="match status" value="1"/>
</dbReference>
<evidence type="ECO:0000313" key="3">
    <source>
        <dbReference type="Proteomes" id="UP000248021"/>
    </source>
</evidence>
<dbReference type="InterPro" id="IPR004360">
    <property type="entry name" value="Glyas_Fos-R_dOase_dom"/>
</dbReference>
<sequence>MAGSTGKFVWYELATSDRAAAETFYKNVVGWTMQDSGMVDFAYTILNAGERPIGGLMTLPQEACDAGAKPGWMGYICADNVDAAADAVVKAGGKIYRAAEDIPNVGRFAVVADPQGAVFTLFKGQGEEQPDAAPGANGHVGWHELMTTDHKAALAFYSGQFGWRKDESLDMGAMGIYQLFAYDSQAVGGMMDKPPAVPAPFWTFYFNVPDIDAAVAKVNAGGGRVINGPMEVPGGAWIIQALDPQGVVFSLVAPPKGGMAPSM</sequence>
<dbReference type="AlphaFoldDB" id="A0A2V3TYT9"/>
<feature type="domain" description="VOC" evidence="1">
    <location>
        <begin position="7"/>
        <end position="124"/>
    </location>
</feature>
<dbReference type="Gene3D" id="3.10.180.10">
    <property type="entry name" value="2,3-Dihydroxybiphenyl 1,2-Dioxygenase, domain 1"/>
    <property type="match status" value="2"/>
</dbReference>
<evidence type="ECO:0000313" key="2">
    <source>
        <dbReference type="EMBL" id="PXW54556.1"/>
    </source>
</evidence>
<dbReference type="Proteomes" id="UP000248021">
    <property type="component" value="Unassembled WGS sequence"/>
</dbReference>
<dbReference type="Pfam" id="PF18029">
    <property type="entry name" value="Glyoxalase_6"/>
    <property type="match status" value="1"/>
</dbReference>
<gene>
    <name evidence="2" type="ORF">C7450_11187</name>
</gene>
<protein>
    <recommendedName>
        <fullName evidence="1">VOC domain-containing protein</fullName>
    </recommendedName>
</protein>
<name>A0A2V3TYT9_9HYPH</name>